<evidence type="ECO:0000256" key="1">
    <source>
        <dbReference type="ARBA" id="ARBA00022729"/>
    </source>
</evidence>
<feature type="region of interest" description="Disordered" evidence="2">
    <location>
        <begin position="128"/>
        <end position="211"/>
    </location>
</feature>
<sequence length="323" mass="33806">MRVVVLTALITLLPLPAAAEDGFRARLNDYVADHGGCPRSRALVERELVAFERGRAEGEPGSLALFGKLAAEWTAEDIQDLLAVIRACEALRPRPRPAEDGERRLAERLDYLAQAMRRAIVLSAQPSAIPEGSAPSGLRADAPPEAGGGPGAAPRSGRRGQGPAFVPVDASRPAPASVSAPDEGRRPFSPERAPAEASLARAAPALGPAEAAAPRREALRVAFAPGSAAPGIGSAFHRAAAVPEAPVVACVVTRERFERIRAGMSPNEVEGVFGCRGRLDSAAAIEGIGTFEVHVWSPPSLAGSVTVTFQDRRLKAKVQRGLI</sequence>
<feature type="compositionally biased region" description="Low complexity" evidence="2">
    <location>
        <begin position="190"/>
        <end position="211"/>
    </location>
</feature>
<feature type="signal peptide" evidence="3">
    <location>
        <begin position="1"/>
        <end position="19"/>
    </location>
</feature>
<gene>
    <name evidence="4" type="ORF">HNR00_002809</name>
</gene>
<comment type="caution">
    <text evidence="4">The sequence shown here is derived from an EMBL/GenBank/DDBJ whole genome shotgun (WGS) entry which is preliminary data.</text>
</comment>
<name>A0A840ZMD7_9HYPH</name>
<dbReference type="RefSeq" id="WP_183570222.1">
    <property type="nucleotide sequence ID" value="NZ_JACHOP010000011.1"/>
</dbReference>
<dbReference type="InterPro" id="IPR037873">
    <property type="entry name" value="BamE-like"/>
</dbReference>
<reference evidence="4 5" key="1">
    <citation type="submission" date="2020-08" db="EMBL/GenBank/DDBJ databases">
        <title>Genomic Encyclopedia of Type Strains, Phase IV (KMG-IV): sequencing the most valuable type-strain genomes for metagenomic binning, comparative biology and taxonomic classification.</title>
        <authorList>
            <person name="Goeker M."/>
        </authorList>
    </citation>
    <scope>NUCLEOTIDE SEQUENCE [LARGE SCALE GENOMIC DNA]</scope>
    <source>
        <strain evidence="4 5">DSM 2163</strain>
    </source>
</reference>
<keyword evidence="1 3" id="KW-0732">Signal</keyword>
<dbReference type="Proteomes" id="UP000583454">
    <property type="component" value="Unassembled WGS sequence"/>
</dbReference>
<dbReference type="Gene3D" id="3.30.1450.10">
    <property type="match status" value="1"/>
</dbReference>
<dbReference type="EMBL" id="JACHOP010000011">
    <property type="protein sequence ID" value="MBB5758091.1"/>
    <property type="molecule type" value="Genomic_DNA"/>
</dbReference>
<organism evidence="4 5">
    <name type="scientific">Methylorubrum rhodinum</name>
    <dbReference type="NCBI Taxonomy" id="29428"/>
    <lineage>
        <taxon>Bacteria</taxon>
        <taxon>Pseudomonadati</taxon>
        <taxon>Pseudomonadota</taxon>
        <taxon>Alphaproteobacteria</taxon>
        <taxon>Hyphomicrobiales</taxon>
        <taxon>Methylobacteriaceae</taxon>
        <taxon>Methylorubrum</taxon>
    </lineage>
</organism>
<accession>A0A840ZMD7</accession>
<evidence type="ECO:0000256" key="2">
    <source>
        <dbReference type="SAM" id="MobiDB-lite"/>
    </source>
</evidence>
<dbReference type="AlphaFoldDB" id="A0A840ZMD7"/>
<evidence type="ECO:0000313" key="5">
    <source>
        <dbReference type="Proteomes" id="UP000583454"/>
    </source>
</evidence>
<keyword evidence="5" id="KW-1185">Reference proteome</keyword>
<proteinExistence type="predicted"/>
<feature type="chain" id="PRO_5032898741" evidence="3">
    <location>
        <begin position="20"/>
        <end position="323"/>
    </location>
</feature>
<protein>
    <submittedName>
        <fullName evidence="4">Uncharacterized protein</fullName>
    </submittedName>
</protein>
<evidence type="ECO:0000256" key="3">
    <source>
        <dbReference type="SAM" id="SignalP"/>
    </source>
</evidence>
<evidence type="ECO:0000313" key="4">
    <source>
        <dbReference type="EMBL" id="MBB5758091.1"/>
    </source>
</evidence>
<feature type="compositionally biased region" description="Low complexity" evidence="2">
    <location>
        <begin position="161"/>
        <end position="181"/>
    </location>
</feature>